<evidence type="ECO:0000313" key="1">
    <source>
        <dbReference type="EMBL" id="MCU6793513.1"/>
    </source>
</evidence>
<dbReference type="EMBL" id="JAOQIO010000055">
    <property type="protein sequence ID" value="MCU6793513.1"/>
    <property type="molecule type" value="Genomic_DNA"/>
</dbReference>
<proteinExistence type="predicted"/>
<dbReference type="Proteomes" id="UP001652445">
    <property type="component" value="Unassembled WGS sequence"/>
</dbReference>
<comment type="caution">
    <text evidence="1">The sequence shown here is derived from an EMBL/GenBank/DDBJ whole genome shotgun (WGS) entry which is preliminary data.</text>
</comment>
<name>A0ABT2UFW1_9BACL</name>
<protein>
    <recommendedName>
        <fullName evidence="3">Apea-like HEPN domain-containing protein</fullName>
    </recommendedName>
</protein>
<gene>
    <name evidence="1" type="ORF">OB236_15515</name>
</gene>
<sequence length="314" mass="37053">MFELRKVLEEIQVPLSYFIEKLSLKEEEVFILMDSNDSEAQMELYFQFITAVNDDDLLPRLVEFFTNYVEEKSELVVFITNILKFRSNNSPRRMINSVERLVSLADDMDVIRKGKHSLKIFYFVVCIETLYSLADIEMNSKSMIIIDFFNTYIEEADAQFIIDNFRRSLGDDRYKFNETVGGYKQTNNDRWNTEINMEIFARVINELRNIFAHEGDYWGFHFTDSDTAMLNTITVAENQMEVKLKRDGKLNGLRRVYEVKLTYEQFKAICVRGFLNFINTYFKSISSWIVNIKLDNIYEGIFLASMGVRYPKVP</sequence>
<evidence type="ECO:0008006" key="3">
    <source>
        <dbReference type="Google" id="ProtNLM"/>
    </source>
</evidence>
<evidence type="ECO:0000313" key="2">
    <source>
        <dbReference type="Proteomes" id="UP001652445"/>
    </source>
</evidence>
<dbReference type="RefSeq" id="WP_262684782.1">
    <property type="nucleotide sequence ID" value="NZ_JAOQIO010000055.1"/>
</dbReference>
<reference evidence="1 2" key="1">
    <citation type="submission" date="2022-09" db="EMBL/GenBank/DDBJ databases">
        <authorList>
            <person name="Han X.L."/>
            <person name="Wang Q."/>
            <person name="Lu T."/>
        </authorList>
    </citation>
    <scope>NUCLEOTIDE SEQUENCE [LARGE SCALE GENOMIC DNA]</scope>
    <source>
        <strain evidence="1 2">WQ 127069</strain>
    </source>
</reference>
<keyword evidence="2" id="KW-1185">Reference proteome</keyword>
<organism evidence="1 2">
    <name type="scientific">Paenibacillus baimaensis</name>
    <dbReference type="NCBI Taxonomy" id="2982185"/>
    <lineage>
        <taxon>Bacteria</taxon>
        <taxon>Bacillati</taxon>
        <taxon>Bacillota</taxon>
        <taxon>Bacilli</taxon>
        <taxon>Bacillales</taxon>
        <taxon>Paenibacillaceae</taxon>
        <taxon>Paenibacillus</taxon>
    </lineage>
</organism>
<accession>A0ABT2UFW1</accession>